<accession>A0A5D3F9N5</accession>
<dbReference type="PANTHER" id="PTHR38467">
    <property type="match status" value="1"/>
</dbReference>
<dbReference type="Pfam" id="PF19044">
    <property type="entry name" value="P-loop_TraG"/>
    <property type="match status" value="1"/>
</dbReference>
<feature type="domain" description="TraG P-loop" evidence="2">
    <location>
        <begin position="409"/>
        <end position="829"/>
    </location>
</feature>
<dbReference type="InterPro" id="IPR027417">
    <property type="entry name" value="P-loop_NTPase"/>
</dbReference>
<dbReference type="InterPro" id="IPR043964">
    <property type="entry name" value="P-loop_TraG"/>
</dbReference>
<name>A0A5D3F9N5_9BACE</name>
<dbReference type="PANTHER" id="PTHR38467:SF1">
    <property type="entry name" value="CONJUGATIVE TRANSFER: ASSEMBLY"/>
    <property type="match status" value="1"/>
</dbReference>
<dbReference type="InterPro" id="IPR053155">
    <property type="entry name" value="F-pilin_assembly_TraC"/>
</dbReference>
<dbReference type="Gene3D" id="3.40.50.300">
    <property type="entry name" value="P-loop containing nucleotide triphosphate hydrolases"/>
    <property type="match status" value="1"/>
</dbReference>
<comment type="caution">
    <text evidence="3">The sequence shown here is derived from an EMBL/GenBank/DDBJ whole genome shotgun (WGS) entry which is preliminary data.</text>
</comment>
<keyword evidence="4" id="KW-1185">Reference proteome</keyword>
<feature type="domain" description="TraG N-terminal Bacteroidetes" evidence="1">
    <location>
        <begin position="3"/>
        <end position="54"/>
    </location>
</feature>
<dbReference type="NCBIfam" id="TIGR03783">
    <property type="entry name" value="Bac_Flav_CT_G"/>
    <property type="match status" value="1"/>
</dbReference>
<dbReference type="InterPro" id="IPR024451">
    <property type="entry name" value="TraG_N_Bacteroidetes"/>
</dbReference>
<sequence length="835" mass="96676">MRNISKMTTLENKFPLLAVEHGCIVSKDADLTVAYEVELPELYTVTGAEYEAIHGCWCKAIKVLPDYSIVHKQDWFIKEQYKPELHKDDMSFLSRSFERHFNERPYLKHTCYLFLTKTTKERNRMQSNFSTLCRGHIIPKELDRETAEKFMEATEQFARIMNDSGFIRLRRLTTDELVGTGDKAGLIERYFSLMPEGDRTLQDIGLSAREMRIGDNRLCLHTLSDAEDLPGKVATDVRYEKLSTDRSDCRLSFASPVGLLLPCNHIYNQYVILDNSEENLQKFEKSARNMQSLSRYSRSNSINREWIEQYLNEAHSYGLTSVRAHFNVMAWSDDAEELRHIKNDVGSQLAGMECMPRHNTIDCPTLYWAAMPGNAADFPAEESFYTFTEQAVCLFTEETNYRSSLSPFGIKMVDRLTGKPLHLDISDLPMKRGVTTNRNKFVLGPSGSGKSFFMNHLVRQYYEQGTHVVLVDTGNSYQGLCEMIRRKTHGEDGVYFTYTEEKPISFNPFYTDDYVFDVEKKDSIKTLLLTLWKSEDDKVTKTESGELGSAVNAYIERIRADRSITPSFNTFYEYMRDDYRRELAEREIKVEKSDFNIDNMLTTMRQYYRGGRYDFLLNSTENIDLLGKRFIVFEIDSIKENRELFPVVTIIIMEAFINKMRRLKGVRKQLIVEEAWKALSSANMAEYLRYMYKTVRKYYGEAIVVTQEVDDIISSPVVKESIINNSDCKILLDQRKYMNKFDQIQALLGLTEKEKSQILSINMANHPSRLYKEVWIGLGGTQSAVYATEVSAEEYLAYTTEETEKVEVYRLAEQLGGDIEAAIRQLAEKRRTSKT</sequence>
<dbReference type="RefSeq" id="WP_143867806.1">
    <property type="nucleotide sequence ID" value="NZ_VKLW01000037.1"/>
</dbReference>
<dbReference type="Proteomes" id="UP000324383">
    <property type="component" value="Unassembled WGS sequence"/>
</dbReference>
<reference evidence="3 4" key="1">
    <citation type="submission" date="2019-07" db="EMBL/GenBank/DDBJ databases">
        <title>Draft Genome Sequences of Bacteroides pyogenes Strains Isolated from the Uterus Holstein Dairy Cows with Metritis.</title>
        <authorList>
            <person name="Cunha F."/>
            <person name="Galvao K.N."/>
            <person name="Jeon S.J."/>
            <person name="Jeong K.C."/>
        </authorList>
    </citation>
    <scope>NUCLEOTIDE SEQUENCE [LARGE SCALE GENOMIC DNA]</scope>
    <source>
        <strain evidence="3 4">KG-31</strain>
    </source>
</reference>
<dbReference type="Pfam" id="PF12991">
    <property type="entry name" value="DUF3875"/>
    <property type="match status" value="1"/>
</dbReference>
<organism evidence="3 4">
    <name type="scientific">Bacteroides pyogenes</name>
    <dbReference type="NCBI Taxonomy" id="310300"/>
    <lineage>
        <taxon>Bacteria</taxon>
        <taxon>Pseudomonadati</taxon>
        <taxon>Bacteroidota</taxon>
        <taxon>Bacteroidia</taxon>
        <taxon>Bacteroidales</taxon>
        <taxon>Bacteroidaceae</taxon>
        <taxon>Bacteroides</taxon>
    </lineage>
</organism>
<evidence type="ECO:0000259" key="1">
    <source>
        <dbReference type="Pfam" id="PF12991"/>
    </source>
</evidence>
<proteinExistence type="predicted"/>
<dbReference type="EMBL" id="VKLW01000037">
    <property type="protein sequence ID" value="TYK32171.1"/>
    <property type="molecule type" value="Genomic_DNA"/>
</dbReference>
<dbReference type="Gene3D" id="1.10.8.730">
    <property type="match status" value="1"/>
</dbReference>
<evidence type="ECO:0000313" key="4">
    <source>
        <dbReference type="Proteomes" id="UP000324383"/>
    </source>
</evidence>
<dbReference type="SUPFAM" id="SSF52540">
    <property type="entry name" value="P-loop containing nucleoside triphosphate hydrolases"/>
    <property type="match status" value="1"/>
</dbReference>
<dbReference type="AlphaFoldDB" id="A0A5D3F9N5"/>
<dbReference type="InterPro" id="IPR022509">
    <property type="entry name" value="Conjugation_ATPase_TraG"/>
</dbReference>
<evidence type="ECO:0000259" key="2">
    <source>
        <dbReference type="Pfam" id="PF19044"/>
    </source>
</evidence>
<gene>
    <name evidence="3" type="primary">traG</name>
    <name evidence="3" type="ORF">FNJ60_13265</name>
</gene>
<protein>
    <submittedName>
        <fullName evidence="3">TraG family conjugative transposon ATPase</fullName>
    </submittedName>
</protein>
<evidence type="ECO:0000313" key="3">
    <source>
        <dbReference type="EMBL" id="TYK32171.1"/>
    </source>
</evidence>